<dbReference type="InterPro" id="IPR025736">
    <property type="entry name" value="PucR_C-HTH_dom"/>
</dbReference>
<proteinExistence type="inferred from homology"/>
<comment type="similarity">
    <text evidence="1">Belongs to the CdaR family.</text>
</comment>
<name>A0ABW5GL50_9PSEU</name>
<dbReference type="InterPro" id="IPR042070">
    <property type="entry name" value="PucR_C-HTH_sf"/>
</dbReference>
<keyword evidence="5" id="KW-1185">Reference proteome</keyword>
<dbReference type="PANTHER" id="PTHR33744:SF1">
    <property type="entry name" value="DNA-BINDING TRANSCRIPTIONAL ACTIVATOR ADER"/>
    <property type="match status" value="1"/>
</dbReference>
<evidence type="ECO:0000313" key="5">
    <source>
        <dbReference type="Proteomes" id="UP001597419"/>
    </source>
</evidence>
<evidence type="ECO:0000259" key="3">
    <source>
        <dbReference type="Pfam" id="PF17853"/>
    </source>
</evidence>
<dbReference type="Proteomes" id="UP001597419">
    <property type="component" value="Unassembled WGS sequence"/>
</dbReference>
<dbReference type="InterPro" id="IPR051448">
    <property type="entry name" value="CdaR-like_regulators"/>
</dbReference>
<comment type="caution">
    <text evidence="4">The sequence shown here is derived from an EMBL/GenBank/DDBJ whole genome shotgun (WGS) entry which is preliminary data.</text>
</comment>
<accession>A0ABW5GL50</accession>
<organism evidence="4 5">
    <name type="scientific">Amycolatopsis samaneae</name>
    <dbReference type="NCBI Taxonomy" id="664691"/>
    <lineage>
        <taxon>Bacteria</taxon>
        <taxon>Bacillati</taxon>
        <taxon>Actinomycetota</taxon>
        <taxon>Actinomycetes</taxon>
        <taxon>Pseudonocardiales</taxon>
        <taxon>Pseudonocardiaceae</taxon>
        <taxon>Amycolatopsis</taxon>
    </lineage>
</organism>
<sequence length="527" mass="55596">MTEPADPLALRQLVAHPVLDGAEVVGGATGDVVVQRVRVRPGVDATGLGPGDLIVVTALGDAAGWQVEAGIRRCALAGVAGLVLPGGGRGPLATSLLLAERLGLPLILLPAGASAHDVALRLAQLVATPEVTRAEQVLEFVRRMRGHPDSLEAVADAAAKVLRAPVSMLSPDGALVHGAHSPSSFRRDLTLPQVVVEDELTHVVQPVSTTAAPLWLTAALTSPTPARVAIAQAVLAIAEPWAVSWLATQRLAAERDARARTTLLADLLRVREEAGTVVRHRAAILGWRLDGWHTAVYLRRLDDPSADTLTDRDEIVRLLRENDVDGPLVEQSDGWVAWHTASFDSSPQNVKSLISSIRLVLTRLGTGAGIAGGVGRTHPGIGGLARTVDEAREAALSVDPAVVEDHSLDAGSRVVHIDALGVGRLVRVWTRSRTARALATTLLAPLAEHDTLLSTLDAYLEHESSVVAASSALGLHRNTVADRIARAQKMLGVNLRDPDDRLAVELACRTLRPKAREPEDGATPTTG</sequence>
<feature type="domain" description="CdaR GGDEF-like" evidence="3">
    <location>
        <begin position="277"/>
        <end position="395"/>
    </location>
</feature>
<evidence type="ECO:0000259" key="2">
    <source>
        <dbReference type="Pfam" id="PF13556"/>
    </source>
</evidence>
<dbReference type="Gene3D" id="1.10.10.2840">
    <property type="entry name" value="PucR C-terminal helix-turn-helix domain"/>
    <property type="match status" value="1"/>
</dbReference>
<dbReference type="InterPro" id="IPR041522">
    <property type="entry name" value="CdaR_GGDEF"/>
</dbReference>
<reference evidence="5" key="1">
    <citation type="journal article" date="2019" name="Int. J. Syst. Evol. Microbiol.">
        <title>The Global Catalogue of Microorganisms (GCM) 10K type strain sequencing project: providing services to taxonomists for standard genome sequencing and annotation.</title>
        <authorList>
            <consortium name="The Broad Institute Genomics Platform"/>
            <consortium name="The Broad Institute Genome Sequencing Center for Infectious Disease"/>
            <person name="Wu L."/>
            <person name="Ma J."/>
        </authorList>
    </citation>
    <scope>NUCLEOTIDE SEQUENCE [LARGE SCALE GENOMIC DNA]</scope>
    <source>
        <strain evidence="5">CGMCC 4.7643</strain>
    </source>
</reference>
<dbReference type="Pfam" id="PF17853">
    <property type="entry name" value="GGDEF_2"/>
    <property type="match status" value="1"/>
</dbReference>
<dbReference type="PANTHER" id="PTHR33744">
    <property type="entry name" value="CARBOHYDRATE DIACID REGULATOR"/>
    <property type="match status" value="1"/>
</dbReference>
<evidence type="ECO:0000313" key="4">
    <source>
        <dbReference type="EMBL" id="MFD2461578.1"/>
    </source>
</evidence>
<dbReference type="Pfam" id="PF13556">
    <property type="entry name" value="HTH_30"/>
    <property type="match status" value="1"/>
</dbReference>
<dbReference type="RefSeq" id="WP_345390066.1">
    <property type="nucleotide sequence ID" value="NZ_BAABHG010000004.1"/>
</dbReference>
<gene>
    <name evidence="4" type="ORF">ACFSYJ_23435</name>
</gene>
<protein>
    <submittedName>
        <fullName evidence="4">Helix-turn-helix domain-containing protein</fullName>
    </submittedName>
</protein>
<evidence type="ECO:0000256" key="1">
    <source>
        <dbReference type="ARBA" id="ARBA00006754"/>
    </source>
</evidence>
<feature type="domain" description="PucR C-terminal helix-turn-helix" evidence="2">
    <location>
        <begin position="452"/>
        <end position="509"/>
    </location>
</feature>
<dbReference type="EMBL" id="JBHUKU010000014">
    <property type="protein sequence ID" value="MFD2461578.1"/>
    <property type="molecule type" value="Genomic_DNA"/>
</dbReference>